<accession>A0A511XJM9</accession>
<feature type="transmembrane region" description="Helical" evidence="1">
    <location>
        <begin position="20"/>
        <end position="45"/>
    </location>
</feature>
<protein>
    <submittedName>
        <fullName evidence="2">Uncharacterized protein</fullName>
    </submittedName>
</protein>
<dbReference type="EMBL" id="BJYG01000016">
    <property type="protein sequence ID" value="GEN63131.1"/>
    <property type="molecule type" value="Genomic_DNA"/>
</dbReference>
<evidence type="ECO:0000256" key="1">
    <source>
        <dbReference type="SAM" id="Phobius"/>
    </source>
</evidence>
<dbReference type="RefSeq" id="WP_146887399.1">
    <property type="nucleotide sequence ID" value="NZ_BJYG01000016.1"/>
</dbReference>
<evidence type="ECO:0000313" key="3">
    <source>
        <dbReference type="Proteomes" id="UP000321746"/>
    </source>
</evidence>
<keyword evidence="1" id="KW-0812">Transmembrane</keyword>
<sequence>MTSVVRRGLPMKWSHGLACGAALAWLPGYSLLAGVLMLPLIVVYLTDRSRDQDLVRMMLPYEFAALMHPLHILWNEDGSLEAAISLLLMPETVMIGWCAAGAGWLVLEMALISAKLIRQYKARSKKAEIATRLKELHEEWAEDTSSSEIQPSA</sequence>
<keyword evidence="1" id="KW-1133">Transmembrane helix</keyword>
<feature type="transmembrane region" description="Helical" evidence="1">
    <location>
        <begin position="94"/>
        <end position="117"/>
    </location>
</feature>
<dbReference type="OrthoDB" id="7219750at2"/>
<dbReference type="Proteomes" id="UP000321746">
    <property type="component" value="Unassembled WGS sequence"/>
</dbReference>
<gene>
    <name evidence="2" type="ORF">AOE01nite_13550</name>
</gene>
<dbReference type="AlphaFoldDB" id="A0A511XJM9"/>
<organism evidence="2 3">
    <name type="scientific">Acetobacter oeni</name>
    <dbReference type="NCBI Taxonomy" id="304077"/>
    <lineage>
        <taxon>Bacteria</taxon>
        <taxon>Pseudomonadati</taxon>
        <taxon>Pseudomonadota</taxon>
        <taxon>Alphaproteobacteria</taxon>
        <taxon>Acetobacterales</taxon>
        <taxon>Acetobacteraceae</taxon>
        <taxon>Acetobacter</taxon>
    </lineage>
</organism>
<reference evidence="2 3" key="1">
    <citation type="submission" date="2019-07" db="EMBL/GenBank/DDBJ databases">
        <title>Whole genome shotgun sequence of Acetobacter oeni NBRC 105207.</title>
        <authorList>
            <person name="Hosoyama A."/>
            <person name="Uohara A."/>
            <person name="Ohji S."/>
            <person name="Ichikawa N."/>
        </authorList>
    </citation>
    <scope>NUCLEOTIDE SEQUENCE [LARGE SCALE GENOMIC DNA]</scope>
    <source>
        <strain evidence="2 3">NBRC 105207</strain>
    </source>
</reference>
<comment type="caution">
    <text evidence="2">The sequence shown here is derived from an EMBL/GenBank/DDBJ whole genome shotgun (WGS) entry which is preliminary data.</text>
</comment>
<keyword evidence="3" id="KW-1185">Reference proteome</keyword>
<proteinExistence type="predicted"/>
<name>A0A511XJM9_9PROT</name>
<evidence type="ECO:0000313" key="2">
    <source>
        <dbReference type="EMBL" id="GEN63131.1"/>
    </source>
</evidence>
<keyword evidence="1" id="KW-0472">Membrane</keyword>